<dbReference type="Pfam" id="PF13349">
    <property type="entry name" value="DUF4097"/>
    <property type="match status" value="1"/>
</dbReference>
<sequence length="376" mass="40094">MEAKPPKIKVGTITLAVSLVLLGIGMLLYNFGGIKSPETVWRLWPLLLIGLGVEYFVRRAGRGEREIEFSLPSVILIGIFILAGITVMAVSNALQGLGIGGLIDHISFGDSHSHVKEWQSGPMAVDRGMALDIDNIMGEINLEPSTDGKLHVSARITGRAGSDAEARAVADAARVVIEKGQTTKIYTDSGEEALKNNRISSDLKIQAPPDLKINIENKMGRIASQNISGNLELTSSMGEINVENLRGDLKAYSKMGAINAVNTTGKADLGTEMGRINIQEPGGAVDAVTRMGEIELVSGNPLENDYRLDTTNGRIVFRLPEKSNLTVEAKTNHGRISGMGNGEDPAHNNAEKMVLGGGKGTARLITGNGSIEVVTY</sequence>
<dbReference type="Pfam" id="PF18917">
    <property type="entry name" value="LiaI-LiaF-like_TM1"/>
    <property type="match status" value="1"/>
</dbReference>
<comment type="caution">
    <text evidence="4">The sequence shown here is derived from an EMBL/GenBank/DDBJ whole genome shotgun (WGS) entry which is preliminary data.</text>
</comment>
<accession>A0A2L2X723</accession>
<keyword evidence="1" id="KW-0812">Transmembrane</keyword>
<name>A0A2L2X723_9FIRM</name>
<feature type="transmembrane region" description="Helical" evidence="1">
    <location>
        <begin position="41"/>
        <end position="57"/>
    </location>
</feature>
<evidence type="ECO:0000259" key="3">
    <source>
        <dbReference type="Pfam" id="PF18917"/>
    </source>
</evidence>
<dbReference type="Proteomes" id="UP000239549">
    <property type="component" value="Unassembled WGS sequence"/>
</dbReference>
<feature type="domain" description="DUF4097" evidence="2">
    <location>
        <begin position="131"/>
        <end position="372"/>
    </location>
</feature>
<evidence type="ECO:0000313" key="5">
    <source>
        <dbReference type="Proteomes" id="UP000239549"/>
    </source>
</evidence>
<evidence type="ECO:0000313" key="4">
    <source>
        <dbReference type="EMBL" id="GBF31969.1"/>
    </source>
</evidence>
<dbReference type="EMBL" id="BFAV01000016">
    <property type="protein sequence ID" value="GBF31969.1"/>
    <property type="molecule type" value="Genomic_DNA"/>
</dbReference>
<keyword evidence="1" id="KW-0472">Membrane</keyword>
<reference evidence="5" key="1">
    <citation type="submission" date="2018-02" db="EMBL/GenBank/DDBJ databases">
        <title>Genome sequence of Desulfocucumis palustris strain NAW-5.</title>
        <authorList>
            <person name="Watanabe M."/>
            <person name="Kojima H."/>
            <person name="Fukui M."/>
        </authorList>
    </citation>
    <scope>NUCLEOTIDE SEQUENCE [LARGE SCALE GENOMIC DNA]</scope>
    <source>
        <strain evidence="5">NAW-5</strain>
    </source>
</reference>
<keyword evidence="5" id="KW-1185">Reference proteome</keyword>
<dbReference type="InterPro" id="IPR025164">
    <property type="entry name" value="Toastrack_DUF4097"/>
</dbReference>
<dbReference type="RefSeq" id="WP_104370569.1">
    <property type="nucleotide sequence ID" value="NZ_BFAV01000016.1"/>
</dbReference>
<dbReference type="AlphaFoldDB" id="A0A2L2X723"/>
<proteinExistence type="predicted"/>
<protein>
    <recommendedName>
        <fullName evidence="6">Adhesin domain-containing protein</fullName>
    </recommendedName>
</protein>
<feature type="transmembrane region" description="Helical" evidence="1">
    <location>
        <begin position="12"/>
        <end position="29"/>
    </location>
</feature>
<dbReference type="OrthoDB" id="1805819at2"/>
<evidence type="ECO:0000256" key="1">
    <source>
        <dbReference type="SAM" id="Phobius"/>
    </source>
</evidence>
<keyword evidence="1" id="KW-1133">Transmembrane helix</keyword>
<dbReference type="InterPro" id="IPR043726">
    <property type="entry name" value="LiaI-LiaF-like_TM1"/>
</dbReference>
<evidence type="ECO:0008006" key="6">
    <source>
        <dbReference type="Google" id="ProtNLM"/>
    </source>
</evidence>
<gene>
    <name evidence="4" type="ORF">DCCM_0159</name>
</gene>
<feature type="domain" description="LiaI-LiaF-like transmembrane region" evidence="3">
    <location>
        <begin position="13"/>
        <end position="54"/>
    </location>
</feature>
<organism evidence="4 5">
    <name type="scientific">Desulfocucumis palustris</name>
    <dbReference type="NCBI Taxonomy" id="1898651"/>
    <lineage>
        <taxon>Bacteria</taxon>
        <taxon>Bacillati</taxon>
        <taxon>Bacillota</taxon>
        <taxon>Clostridia</taxon>
        <taxon>Eubacteriales</taxon>
        <taxon>Desulfocucumaceae</taxon>
        <taxon>Desulfocucumis</taxon>
    </lineage>
</organism>
<evidence type="ECO:0000259" key="2">
    <source>
        <dbReference type="Pfam" id="PF13349"/>
    </source>
</evidence>
<feature type="transmembrane region" description="Helical" evidence="1">
    <location>
        <begin position="69"/>
        <end position="90"/>
    </location>
</feature>